<reference evidence="2" key="1">
    <citation type="submission" date="2022-11" db="UniProtKB">
        <authorList>
            <consortium name="WormBaseParasite"/>
        </authorList>
    </citation>
    <scope>IDENTIFICATION</scope>
</reference>
<protein>
    <submittedName>
        <fullName evidence="2">Uncharacterized protein</fullName>
    </submittedName>
</protein>
<dbReference type="Proteomes" id="UP000887540">
    <property type="component" value="Unplaced"/>
</dbReference>
<sequence length="52" mass="5869">LPYIPCELITCWASEETVGLHEYKHSGTVRREELKAWSRLEGVNIALSSTHG</sequence>
<evidence type="ECO:0000313" key="1">
    <source>
        <dbReference type="Proteomes" id="UP000887540"/>
    </source>
</evidence>
<proteinExistence type="predicted"/>
<evidence type="ECO:0000313" key="2">
    <source>
        <dbReference type="WBParaSite" id="ACRNAN_scaffold20473.g26180.t1"/>
    </source>
</evidence>
<dbReference type="AlphaFoldDB" id="A0A914D7R7"/>
<keyword evidence="1" id="KW-1185">Reference proteome</keyword>
<name>A0A914D7R7_9BILA</name>
<accession>A0A914D7R7</accession>
<organism evidence="1 2">
    <name type="scientific">Acrobeloides nanus</name>
    <dbReference type="NCBI Taxonomy" id="290746"/>
    <lineage>
        <taxon>Eukaryota</taxon>
        <taxon>Metazoa</taxon>
        <taxon>Ecdysozoa</taxon>
        <taxon>Nematoda</taxon>
        <taxon>Chromadorea</taxon>
        <taxon>Rhabditida</taxon>
        <taxon>Tylenchina</taxon>
        <taxon>Cephalobomorpha</taxon>
        <taxon>Cephaloboidea</taxon>
        <taxon>Cephalobidae</taxon>
        <taxon>Acrobeloides</taxon>
    </lineage>
</organism>
<dbReference type="WBParaSite" id="ACRNAN_scaffold20473.g26180.t1">
    <property type="protein sequence ID" value="ACRNAN_scaffold20473.g26180.t1"/>
    <property type="gene ID" value="ACRNAN_scaffold20473.g26180"/>
</dbReference>